<dbReference type="PANTHER" id="PTHR43630:SF1">
    <property type="entry name" value="POLY-BETA-1,6-N-ACETYL-D-GLUCOSAMINE SYNTHASE"/>
    <property type="match status" value="1"/>
</dbReference>
<evidence type="ECO:0000256" key="3">
    <source>
        <dbReference type="ARBA" id="ARBA00022679"/>
    </source>
</evidence>
<evidence type="ECO:0000256" key="1">
    <source>
        <dbReference type="ARBA" id="ARBA00006739"/>
    </source>
</evidence>
<dbReference type="SUPFAM" id="SSF53448">
    <property type="entry name" value="Nucleotide-diphospho-sugar transferases"/>
    <property type="match status" value="1"/>
</dbReference>
<evidence type="ECO:0000259" key="4">
    <source>
        <dbReference type="Pfam" id="PF00535"/>
    </source>
</evidence>
<dbReference type="Proteomes" id="UP000610558">
    <property type="component" value="Unassembled WGS sequence"/>
</dbReference>
<comment type="caution">
    <text evidence="5">The sequence shown here is derived from an EMBL/GenBank/DDBJ whole genome shotgun (WGS) entry which is preliminary data.</text>
</comment>
<evidence type="ECO:0000313" key="5">
    <source>
        <dbReference type="EMBL" id="MBD2860104.1"/>
    </source>
</evidence>
<gene>
    <name evidence="5" type="ORF">IB286_13960</name>
</gene>
<proteinExistence type="inferred from homology"/>
<dbReference type="InterPro" id="IPR001173">
    <property type="entry name" value="Glyco_trans_2-like"/>
</dbReference>
<organism evidence="5 6">
    <name type="scientific">Spongiibacter pelagi</name>
    <dbReference type="NCBI Taxonomy" id="2760804"/>
    <lineage>
        <taxon>Bacteria</taxon>
        <taxon>Pseudomonadati</taxon>
        <taxon>Pseudomonadota</taxon>
        <taxon>Gammaproteobacteria</taxon>
        <taxon>Cellvibrionales</taxon>
        <taxon>Spongiibacteraceae</taxon>
        <taxon>Spongiibacter</taxon>
    </lineage>
</organism>
<comment type="similarity">
    <text evidence="1">Belongs to the glycosyltransferase 2 family.</text>
</comment>
<dbReference type="PANTHER" id="PTHR43630">
    <property type="entry name" value="POLY-BETA-1,6-N-ACETYL-D-GLUCOSAMINE SYNTHASE"/>
    <property type="match status" value="1"/>
</dbReference>
<accession>A0A927GY58</accession>
<dbReference type="AlphaFoldDB" id="A0A927GY58"/>
<sequence length="303" mass="35117">MKLSIVMVVKNEAKYIEKTIRSIPLHRLYELIVVDDGSEDETFSIVQNYCAKNISIFKNPGVGKVSATNFGFSKVKGDFVKFVDGDDLIVTHAFERFLDLVADVRPDVILHDALLLDGNDRVIGKYHIPSHIINSDSKTFFKQMYSVPKWAWTFSTAFFNNIVYPMPVSIPYEDQWFSLKVKESGCEILLDRLACYGYRQHSGQTFGGIENFNKSSTVWRARRQILFIEAFIEASGLNEIEIFDDAIVYNKFLSERTFLSYLKLLASYNWQFILKGTIIFSPRFYRILQRLSWSMQTRITIPR</sequence>
<reference evidence="5" key="1">
    <citation type="submission" date="2020-09" db="EMBL/GenBank/DDBJ databases">
        <authorList>
            <person name="Yoon J.-W."/>
        </authorList>
    </citation>
    <scope>NUCLEOTIDE SEQUENCE</scope>
    <source>
        <strain evidence="5">KMU-158</strain>
    </source>
</reference>
<evidence type="ECO:0000313" key="6">
    <source>
        <dbReference type="Proteomes" id="UP000610558"/>
    </source>
</evidence>
<dbReference type="Gene3D" id="3.90.550.10">
    <property type="entry name" value="Spore Coat Polysaccharide Biosynthesis Protein SpsA, Chain A"/>
    <property type="match status" value="1"/>
</dbReference>
<dbReference type="Pfam" id="PF00535">
    <property type="entry name" value="Glycos_transf_2"/>
    <property type="match status" value="1"/>
</dbReference>
<protein>
    <submittedName>
        <fullName evidence="5">Glycosyltransferase</fullName>
    </submittedName>
</protein>
<dbReference type="EMBL" id="JACXLD010000012">
    <property type="protein sequence ID" value="MBD2860104.1"/>
    <property type="molecule type" value="Genomic_DNA"/>
</dbReference>
<dbReference type="GO" id="GO:0016757">
    <property type="term" value="F:glycosyltransferase activity"/>
    <property type="evidence" value="ECO:0007669"/>
    <property type="project" value="UniProtKB-KW"/>
</dbReference>
<evidence type="ECO:0000256" key="2">
    <source>
        <dbReference type="ARBA" id="ARBA00022676"/>
    </source>
</evidence>
<dbReference type="InterPro" id="IPR029044">
    <property type="entry name" value="Nucleotide-diphossugar_trans"/>
</dbReference>
<keyword evidence="3" id="KW-0808">Transferase</keyword>
<name>A0A927GY58_9GAMM</name>
<keyword evidence="2" id="KW-0328">Glycosyltransferase</keyword>
<keyword evidence="6" id="KW-1185">Reference proteome</keyword>
<dbReference type="RefSeq" id="WP_190766573.1">
    <property type="nucleotide sequence ID" value="NZ_JACXLD010000012.1"/>
</dbReference>
<feature type="domain" description="Glycosyltransferase 2-like" evidence="4">
    <location>
        <begin position="4"/>
        <end position="127"/>
    </location>
</feature>